<accession>A0A9E6Y7F4</accession>
<dbReference type="Gene3D" id="3.90.1300.10">
    <property type="entry name" value="Amidase signature (AS) domain"/>
    <property type="match status" value="1"/>
</dbReference>
<dbReference type="PROSITE" id="PS00571">
    <property type="entry name" value="AMIDASES"/>
    <property type="match status" value="1"/>
</dbReference>
<dbReference type="InterPro" id="IPR020556">
    <property type="entry name" value="Amidase_CS"/>
</dbReference>
<name>A0A9E6Y7F4_9ACTN</name>
<proteinExistence type="inferred from homology"/>
<dbReference type="EC" id="6.3.5.7" evidence="3"/>
<dbReference type="RefSeq" id="WP_259313119.1">
    <property type="nucleotide sequence ID" value="NZ_CP087164.1"/>
</dbReference>
<sequence length="465" mass="49490">MTLSPQDLRRLVDEPASRAGVSAVELTDAVLARIDALQPVTNAYITVTSELARADARLVDERRAQGEPLGRLAGMPVALKDNIDVAGVPGTRGSDWFRGRVPDADAEVARRLRAAGAVIVGKTTLHEFAYGATTNNPHYGACRNPWDPERVPGGSSGGSGAALGADQCLAALGTDTGGSVRIPAALNNVSALRPTYGLVSNRGTFPISASLDTVGPMARAIEDVAHVFAAIAGYDRDDPWAIEHAYEDPLAWLDYGSPTLAGVRIGLPTTFFFDDVEPAIARNARAAGDVLAGLGAELREIDVPGADHAVDAATQLIRAEALALHRERLDADPGRFGEDVRRRLELGHAISGADVAEAIVRMREWRVRMLRVFDDVDILLTPTTNATAPRIDDAEMIATTAQLTRFTYAWSLAWMPAVSVPSGLDCSGLPTGVQLAAAPYRDAVALRCGHALQQVTDWHRARPPV</sequence>
<organism evidence="3 4">
    <name type="scientific">Capillimicrobium parvum</name>
    <dbReference type="NCBI Taxonomy" id="2884022"/>
    <lineage>
        <taxon>Bacteria</taxon>
        <taxon>Bacillati</taxon>
        <taxon>Actinomycetota</taxon>
        <taxon>Thermoleophilia</taxon>
        <taxon>Solirubrobacterales</taxon>
        <taxon>Capillimicrobiaceae</taxon>
        <taxon>Capillimicrobium</taxon>
    </lineage>
</organism>
<dbReference type="GO" id="GO:0050567">
    <property type="term" value="F:glutaminyl-tRNA synthase (glutamine-hydrolyzing) activity"/>
    <property type="evidence" value="ECO:0007669"/>
    <property type="project" value="UniProtKB-EC"/>
</dbReference>
<dbReference type="InterPro" id="IPR023631">
    <property type="entry name" value="Amidase_dom"/>
</dbReference>
<feature type="domain" description="Amidase" evidence="2">
    <location>
        <begin position="25"/>
        <end position="443"/>
    </location>
</feature>
<dbReference type="KEGG" id="sbae:DSM104329_05544"/>
<gene>
    <name evidence="3" type="primary">gatA_6</name>
    <name evidence="3" type="ORF">DSM104329_05544</name>
</gene>
<evidence type="ECO:0000313" key="3">
    <source>
        <dbReference type="EMBL" id="UGS39112.1"/>
    </source>
</evidence>
<dbReference type="PANTHER" id="PTHR11895:SF7">
    <property type="entry name" value="GLUTAMYL-TRNA(GLN) AMIDOTRANSFERASE SUBUNIT A, MITOCHONDRIAL"/>
    <property type="match status" value="1"/>
</dbReference>
<dbReference type="InterPro" id="IPR000120">
    <property type="entry name" value="Amidase"/>
</dbReference>
<keyword evidence="4" id="KW-1185">Reference proteome</keyword>
<dbReference type="AlphaFoldDB" id="A0A9E6Y7F4"/>
<dbReference type="SUPFAM" id="SSF75304">
    <property type="entry name" value="Amidase signature (AS) enzymes"/>
    <property type="match status" value="1"/>
</dbReference>
<protein>
    <submittedName>
        <fullName evidence="3">Glutamyl-tRNA(Gln) amidotransferase subunit A</fullName>
        <ecNumber evidence="3">6.3.5.7</ecNumber>
    </submittedName>
</protein>
<dbReference type="EMBL" id="CP087164">
    <property type="protein sequence ID" value="UGS39112.1"/>
    <property type="molecule type" value="Genomic_DNA"/>
</dbReference>
<keyword evidence="3" id="KW-0436">Ligase</keyword>
<dbReference type="InterPro" id="IPR036928">
    <property type="entry name" value="AS_sf"/>
</dbReference>
<dbReference type="PANTHER" id="PTHR11895">
    <property type="entry name" value="TRANSAMIDASE"/>
    <property type="match status" value="1"/>
</dbReference>
<reference evidence="3" key="1">
    <citation type="journal article" date="2022" name="Int. J. Syst. Evol. Microbiol.">
        <title>Pseudomonas aegrilactucae sp. nov. and Pseudomonas morbosilactucae sp. nov., pathogens causing bacterial rot of lettuce in Japan.</title>
        <authorList>
            <person name="Sawada H."/>
            <person name="Fujikawa T."/>
            <person name="Satou M."/>
        </authorList>
    </citation>
    <scope>NUCLEOTIDE SEQUENCE</scope>
    <source>
        <strain evidence="3">0166_1</strain>
    </source>
</reference>
<evidence type="ECO:0000313" key="4">
    <source>
        <dbReference type="Proteomes" id="UP001162834"/>
    </source>
</evidence>
<evidence type="ECO:0000256" key="1">
    <source>
        <dbReference type="ARBA" id="ARBA00009199"/>
    </source>
</evidence>
<dbReference type="Pfam" id="PF01425">
    <property type="entry name" value="Amidase"/>
    <property type="match status" value="1"/>
</dbReference>
<evidence type="ECO:0000259" key="2">
    <source>
        <dbReference type="Pfam" id="PF01425"/>
    </source>
</evidence>
<dbReference type="Proteomes" id="UP001162834">
    <property type="component" value="Chromosome"/>
</dbReference>
<comment type="similarity">
    <text evidence="1">Belongs to the amidase family.</text>
</comment>